<feature type="region of interest" description="Disordered" evidence="6">
    <location>
        <begin position="489"/>
        <end position="532"/>
    </location>
</feature>
<keyword evidence="3 5" id="KW-0863">Zinc-finger</keyword>
<dbReference type="GO" id="GO:0008270">
    <property type="term" value="F:zinc ion binding"/>
    <property type="evidence" value="ECO:0007669"/>
    <property type="project" value="UniProtKB-KW"/>
</dbReference>
<sequence length="592" mass="66393">MERKGKTVLTRDGCCQTEPSHPDLSQPGPAVPSTSPQTQVRTLGPGELSSVQKQTFTSMSGIEQIIECFRSGTAELMHTLLREVDTIFECKLCRSLFRGLPNLVRHKEFYCFSRSDEAGVVSPGDQNQPMMDLLKDRPVSVVKQVHKSTQNIFSSEENQRQRREQETAHQIDHDHESLKEHLADVTVEKEIKTDDSNRLVKVKLGNQEVERIKAKGDEEKANQADALSISCTLCGKDFSSLCRLRQHCLRVHKDNPDDLRRLRGKLPLPVGLQSGGRGRSQCPRGTPGHSCGVCGKPFVSKAIMQRHLDSEHRAQYQGSAATGKPGGGKCSPASPQHKMMTRHKYVFRTTRPSRKSAPKKPSIRTKIEPAGQMGGMTKTSQEPQGLRLGSPKLQIGFDLKQHYCRICKRQFTSGKNLRKHIDRHVEGNEIFIKFFRCPLCIYESRRTSDLIRHMKVVHKKLSSYLDKVMPKVVSQAIKKPVEMVLDRQTTQWKTTKASSRGHGGAAWSPALHRETSARRSSTTIEGGTEKKVKKKIPPHTCDVCGRAFSRKVNLEVHCRSHATARISRSLQSQRAPSTRSKVQCPQRMPAAS</sequence>
<feature type="domain" description="C2H2-type" evidence="7">
    <location>
        <begin position="402"/>
        <end position="429"/>
    </location>
</feature>
<feature type="domain" description="C2H2-type" evidence="7">
    <location>
        <begin position="435"/>
        <end position="463"/>
    </location>
</feature>
<evidence type="ECO:0000259" key="7">
    <source>
        <dbReference type="PROSITE" id="PS50157"/>
    </source>
</evidence>
<dbReference type="GeneTree" id="ENSGT00390000008140"/>
<evidence type="ECO:0000256" key="4">
    <source>
        <dbReference type="ARBA" id="ARBA00022833"/>
    </source>
</evidence>
<dbReference type="InterPro" id="IPR013087">
    <property type="entry name" value="Znf_C2H2_type"/>
</dbReference>
<organism evidence="8 9">
    <name type="scientific">Paramormyrops kingsleyae</name>
    <dbReference type="NCBI Taxonomy" id="1676925"/>
    <lineage>
        <taxon>Eukaryota</taxon>
        <taxon>Metazoa</taxon>
        <taxon>Chordata</taxon>
        <taxon>Craniata</taxon>
        <taxon>Vertebrata</taxon>
        <taxon>Euteleostomi</taxon>
        <taxon>Actinopterygii</taxon>
        <taxon>Neopterygii</taxon>
        <taxon>Teleostei</taxon>
        <taxon>Osteoglossocephala</taxon>
        <taxon>Osteoglossomorpha</taxon>
        <taxon>Osteoglossiformes</taxon>
        <taxon>Mormyridae</taxon>
        <taxon>Paramormyrops</taxon>
    </lineage>
</organism>
<feature type="compositionally biased region" description="Polar residues" evidence="6">
    <location>
        <begin position="489"/>
        <end position="498"/>
    </location>
</feature>
<evidence type="ECO:0000313" key="9">
    <source>
        <dbReference type="Proteomes" id="UP000261540"/>
    </source>
</evidence>
<dbReference type="SMART" id="SM00355">
    <property type="entry name" value="ZnF_C2H2"/>
    <property type="match status" value="6"/>
</dbReference>
<feature type="domain" description="C2H2-type" evidence="7">
    <location>
        <begin position="289"/>
        <end position="317"/>
    </location>
</feature>
<dbReference type="FunFam" id="3.30.160.60:FF:000100">
    <property type="entry name" value="Zinc finger 45-like"/>
    <property type="match status" value="1"/>
</dbReference>
<dbReference type="Gene3D" id="3.30.160.60">
    <property type="entry name" value="Classic Zinc Finger"/>
    <property type="match status" value="3"/>
</dbReference>
<protein>
    <submittedName>
        <fullName evidence="8">Zinc finger protein 800a</fullName>
    </submittedName>
</protein>
<dbReference type="Pfam" id="PF12874">
    <property type="entry name" value="zf-met"/>
    <property type="match status" value="1"/>
</dbReference>
<keyword evidence="1" id="KW-0479">Metal-binding</keyword>
<dbReference type="PANTHER" id="PTHR21020">
    <property type="entry name" value="ZINC FINGER PROTEIN 800"/>
    <property type="match status" value="1"/>
</dbReference>
<feature type="domain" description="C2H2-type" evidence="7">
    <location>
        <begin position="229"/>
        <end position="257"/>
    </location>
</feature>
<keyword evidence="4" id="KW-0862">Zinc</keyword>
<dbReference type="InterPro" id="IPR036236">
    <property type="entry name" value="Znf_C2H2_sf"/>
</dbReference>
<dbReference type="Pfam" id="PF00096">
    <property type="entry name" value="zf-C2H2"/>
    <property type="match status" value="1"/>
</dbReference>
<keyword evidence="9" id="KW-1185">Reference proteome</keyword>
<feature type="domain" description="C2H2-type" evidence="7">
    <location>
        <begin position="539"/>
        <end position="566"/>
    </location>
</feature>
<feature type="region of interest" description="Disordered" evidence="6">
    <location>
        <begin position="267"/>
        <end position="286"/>
    </location>
</feature>
<evidence type="ECO:0000256" key="6">
    <source>
        <dbReference type="SAM" id="MobiDB-lite"/>
    </source>
</evidence>
<evidence type="ECO:0000256" key="2">
    <source>
        <dbReference type="ARBA" id="ARBA00022737"/>
    </source>
</evidence>
<feature type="region of interest" description="Disordered" evidence="6">
    <location>
        <begin position="308"/>
        <end position="342"/>
    </location>
</feature>
<dbReference type="Ensembl" id="ENSPKIT00000019206.1">
    <property type="protein sequence ID" value="ENSPKIP00000038215.1"/>
    <property type="gene ID" value="ENSPKIG00000016075.1"/>
</dbReference>
<dbReference type="SUPFAM" id="SSF57667">
    <property type="entry name" value="beta-beta-alpha zinc fingers"/>
    <property type="match status" value="2"/>
</dbReference>
<dbReference type="AlphaFoldDB" id="A0A3B3T6E0"/>
<reference evidence="8" key="1">
    <citation type="submission" date="2025-08" db="UniProtKB">
        <authorList>
            <consortium name="Ensembl"/>
        </authorList>
    </citation>
    <scope>IDENTIFICATION</scope>
</reference>
<feature type="compositionally biased region" description="Polar residues" evidence="6">
    <location>
        <begin position="567"/>
        <end position="583"/>
    </location>
</feature>
<dbReference type="Proteomes" id="UP000261540">
    <property type="component" value="Unplaced"/>
</dbReference>
<feature type="compositionally biased region" description="Basic and acidic residues" evidence="6">
    <location>
        <begin position="157"/>
        <end position="176"/>
    </location>
</feature>
<evidence type="ECO:0000256" key="1">
    <source>
        <dbReference type="ARBA" id="ARBA00022723"/>
    </source>
</evidence>
<feature type="region of interest" description="Disordered" evidence="6">
    <location>
        <begin position="150"/>
        <end position="176"/>
    </location>
</feature>
<feature type="region of interest" description="Disordered" evidence="6">
    <location>
        <begin position="1"/>
        <end position="40"/>
    </location>
</feature>
<keyword evidence="2" id="KW-0677">Repeat</keyword>
<name>A0A3B3T6E0_9TELE</name>
<evidence type="ECO:0000256" key="5">
    <source>
        <dbReference type="PROSITE-ProRule" id="PRU00042"/>
    </source>
</evidence>
<dbReference type="PANTHER" id="PTHR21020:SF0">
    <property type="entry name" value="ZINC FINGER PROTEIN 800"/>
    <property type="match status" value="1"/>
</dbReference>
<feature type="region of interest" description="Disordered" evidence="6">
    <location>
        <begin position="567"/>
        <end position="592"/>
    </location>
</feature>
<accession>A0A3B3T6E0</accession>
<evidence type="ECO:0000256" key="3">
    <source>
        <dbReference type="ARBA" id="ARBA00022771"/>
    </source>
</evidence>
<gene>
    <name evidence="8" type="primary">ZNF800</name>
</gene>
<dbReference type="OrthoDB" id="8949263at2759"/>
<proteinExistence type="predicted"/>
<evidence type="ECO:0000313" key="8">
    <source>
        <dbReference type="Ensembl" id="ENSPKIP00000038215.1"/>
    </source>
</evidence>
<dbReference type="PROSITE" id="PS00028">
    <property type="entry name" value="ZINC_FINGER_C2H2_1"/>
    <property type="match status" value="4"/>
</dbReference>
<dbReference type="PROSITE" id="PS50157">
    <property type="entry name" value="ZINC_FINGER_C2H2_2"/>
    <property type="match status" value="5"/>
</dbReference>
<dbReference type="InterPro" id="IPR039149">
    <property type="entry name" value="ZNF800"/>
</dbReference>
<feature type="region of interest" description="Disordered" evidence="6">
    <location>
        <begin position="367"/>
        <end position="387"/>
    </location>
</feature>
<reference evidence="8" key="2">
    <citation type="submission" date="2025-09" db="UniProtKB">
        <authorList>
            <consortium name="Ensembl"/>
        </authorList>
    </citation>
    <scope>IDENTIFICATION</scope>
</reference>